<evidence type="ECO:0000313" key="9">
    <source>
        <dbReference type="EMBL" id="RXR29820.1"/>
    </source>
</evidence>
<comment type="caution">
    <text evidence="9">The sequence shown here is derived from an EMBL/GenBank/DDBJ whole genome shotgun (WGS) entry which is preliminary data.</text>
</comment>
<dbReference type="GO" id="GO:0016020">
    <property type="term" value="C:membrane"/>
    <property type="evidence" value="ECO:0007669"/>
    <property type="project" value="UniProtKB-SubCell"/>
</dbReference>
<proteinExistence type="inferred from homology"/>
<keyword evidence="4" id="KW-0807">Transducer</keyword>
<dbReference type="InterPro" id="IPR051310">
    <property type="entry name" value="MCP_chemotaxis"/>
</dbReference>
<feature type="domain" description="HAMP" evidence="8">
    <location>
        <begin position="218"/>
        <end position="271"/>
    </location>
</feature>
<sequence length="600" mass="65042">MSVGARERMHMTIRALVSYATAIFLVLMLAAIGIGGMRINDIRMGGPIQTNTQHASDLIADILPPPEYVIEPYLEASLLARDPSSYSLRAQRLQKLRADYDARHSYWLETHFDPTLQKHITQDTHEPAMKFWSVLDSEFLPAVQAGDQASIDLAFADLAAAYEIHRGKVDQTVQMALDYQQKLKNDAQNQLATTLTLLFVLAGAMVALFLLFSGFIQGRVIRPIRRLGQQMRAMAQGDLVDISRDAGRQDEIGEAARALDDIVVSVAEKAAKESREKAETQGMIVEALGIALEKLRAGVLHHRISASFPAEYVSLRDNYNKAADSMRQAIEEVTTSVHMLNSSASEIDSATQDLSQRTEHQAANLEETAAAMQQLTGRVAEAASASRTAHGTVIDVRQRADENGETVKRAIEAMSGIEESAHAIAQITNVIDGIAFQTNLLALNAGVEAARAGDAGKGFAVVANEVRALAQRCSDAARDIKALIQDSNTHIDGGVALVRESGEALQQIMDRVGNISGLIEMIADSANSQAEGVQQINVTIGSIDRMTQQNAAMGEECNAAARILKNESDRLRDMVGRFDIGSGHIAHGSDATRVKTRRAA</sequence>
<dbReference type="Pfam" id="PF00672">
    <property type="entry name" value="HAMP"/>
    <property type="match status" value="1"/>
</dbReference>
<dbReference type="GO" id="GO:0007165">
    <property type="term" value="P:signal transduction"/>
    <property type="evidence" value="ECO:0007669"/>
    <property type="project" value="UniProtKB-KW"/>
</dbReference>
<keyword evidence="2" id="KW-0145">Chemotaxis</keyword>
<evidence type="ECO:0000256" key="4">
    <source>
        <dbReference type="PROSITE-ProRule" id="PRU00284"/>
    </source>
</evidence>
<keyword evidence="6" id="KW-0812">Transmembrane</keyword>
<evidence type="ECO:0000256" key="2">
    <source>
        <dbReference type="ARBA" id="ARBA00022500"/>
    </source>
</evidence>
<dbReference type="CDD" id="cd11386">
    <property type="entry name" value="MCP_signal"/>
    <property type="match status" value="1"/>
</dbReference>
<dbReference type="AlphaFoldDB" id="A0A4Q1KKA9"/>
<dbReference type="PROSITE" id="PS50885">
    <property type="entry name" value="HAMP"/>
    <property type="match status" value="2"/>
</dbReference>
<gene>
    <name evidence="9" type="ORF">EQG66_04550</name>
</gene>
<keyword evidence="6" id="KW-0472">Membrane</keyword>
<dbReference type="Gene3D" id="6.10.340.10">
    <property type="match status" value="1"/>
</dbReference>
<dbReference type="SUPFAM" id="SSF158472">
    <property type="entry name" value="HAMP domain-like"/>
    <property type="match status" value="1"/>
</dbReference>
<dbReference type="InterPro" id="IPR004089">
    <property type="entry name" value="MCPsignal_dom"/>
</dbReference>
<accession>A0A4Q1KKA9</accession>
<evidence type="ECO:0000313" key="10">
    <source>
        <dbReference type="Proteomes" id="UP000290958"/>
    </source>
</evidence>
<dbReference type="SMART" id="SM00304">
    <property type="entry name" value="HAMP"/>
    <property type="match status" value="2"/>
</dbReference>
<comment type="similarity">
    <text evidence="3">Belongs to the methyl-accepting chemotaxis (MCP) protein family.</text>
</comment>
<dbReference type="InterPro" id="IPR003660">
    <property type="entry name" value="HAMP_dom"/>
</dbReference>
<dbReference type="Pfam" id="PF00015">
    <property type="entry name" value="MCPsignal"/>
    <property type="match status" value="1"/>
</dbReference>
<feature type="domain" description="Methyl-accepting transducer" evidence="7">
    <location>
        <begin position="336"/>
        <end position="565"/>
    </location>
</feature>
<dbReference type="SMART" id="SM00283">
    <property type="entry name" value="MA"/>
    <property type="match status" value="1"/>
</dbReference>
<dbReference type="PANTHER" id="PTHR43531">
    <property type="entry name" value="PROTEIN ICFG"/>
    <property type="match status" value="1"/>
</dbReference>
<keyword evidence="5" id="KW-0175">Coiled coil</keyword>
<evidence type="ECO:0000256" key="6">
    <source>
        <dbReference type="SAM" id="Phobius"/>
    </source>
</evidence>
<dbReference type="SUPFAM" id="SSF58104">
    <property type="entry name" value="Methyl-accepting chemotaxis protein (MCP) signaling domain"/>
    <property type="match status" value="1"/>
</dbReference>
<feature type="coiled-coil region" evidence="5">
    <location>
        <begin position="312"/>
        <end position="375"/>
    </location>
</feature>
<dbReference type="GO" id="GO:0006935">
    <property type="term" value="P:chemotaxis"/>
    <property type="evidence" value="ECO:0007669"/>
    <property type="project" value="UniProtKB-KW"/>
</dbReference>
<evidence type="ECO:0000259" key="7">
    <source>
        <dbReference type="PROSITE" id="PS50111"/>
    </source>
</evidence>
<evidence type="ECO:0000256" key="1">
    <source>
        <dbReference type="ARBA" id="ARBA00004370"/>
    </source>
</evidence>
<name>A0A4Q1KKA9_9SPHN</name>
<dbReference type="PROSITE" id="PS50111">
    <property type="entry name" value="CHEMOTAXIS_TRANSDUC_2"/>
    <property type="match status" value="1"/>
</dbReference>
<organism evidence="9 10">
    <name type="scientific">Sphingobium fluviale</name>
    <dbReference type="NCBI Taxonomy" id="2506423"/>
    <lineage>
        <taxon>Bacteria</taxon>
        <taxon>Pseudomonadati</taxon>
        <taxon>Pseudomonadota</taxon>
        <taxon>Alphaproteobacteria</taxon>
        <taxon>Sphingomonadales</taxon>
        <taxon>Sphingomonadaceae</taxon>
        <taxon>Sphingobium</taxon>
    </lineage>
</organism>
<evidence type="ECO:0000256" key="5">
    <source>
        <dbReference type="SAM" id="Coils"/>
    </source>
</evidence>
<evidence type="ECO:0000259" key="8">
    <source>
        <dbReference type="PROSITE" id="PS50885"/>
    </source>
</evidence>
<dbReference type="EMBL" id="SBKP01000003">
    <property type="protein sequence ID" value="RXR29820.1"/>
    <property type="molecule type" value="Genomic_DNA"/>
</dbReference>
<keyword evidence="6" id="KW-1133">Transmembrane helix</keyword>
<dbReference type="CDD" id="cd06225">
    <property type="entry name" value="HAMP"/>
    <property type="match status" value="1"/>
</dbReference>
<comment type="subcellular location">
    <subcellularLocation>
        <location evidence="1">Membrane</location>
    </subcellularLocation>
</comment>
<evidence type="ECO:0000256" key="3">
    <source>
        <dbReference type="ARBA" id="ARBA00029447"/>
    </source>
</evidence>
<dbReference type="OrthoDB" id="5292010at2"/>
<feature type="transmembrane region" description="Helical" evidence="6">
    <location>
        <begin position="12"/>
        <end position="34"/>
    </location>
</feature>
<feature type="transmembrane region" description="Helical" evidence="6">
    <location>
        <begin position="191"/>
        <end position="216"/>
    </location>
</feature>
<protein>
    <submittedName>
        <fullName evidence="9">Methyl-accepting chemotaxis protein</fullName>
    </submittedName>
</protein>
<dbReference type="FunFam" id="1.10.287.950:FF:000001">
    <property type="entry name" value="Methyl-accepting chemotaxis sensory transducer"/>
    <property type="match status" value="1"/>
</dbReference>
<keyword evidence="10" id="KW-1185">Reference proteome</keyword>
<dbReference type="Gene3D" id="1.10.287.950">
    <property type="entry name" value="Methyl-accepting chemotaxis protein"/>
    <property type="match status" value="1"/>
</dbReference>
<reference evidence="10" key="1">
    <citation type="submission" date="2019-01" db="EMBL/GenBank/DDBJ databases">
        <title>Cytophagaceae bacterium strain CAR-16.</title>
        <authorList>
            <person name="Chen W.-M."/>
        </authorList>
    </citation>
    <scope>NUCLEOTIDE SEQUENCE [LARGE SCALE GENOMIC DNA]</scope>
    <source>
        <strain evidence="10">CHR27</strain>
    </source>
</reference>
<dbReference type="Proteomes" id="UP000290958">
    <property type="component" value="Unassembled WGS sequence"/>
</dbReference>
<dbReference type="PANTHER" id="PTHR43531:SF11">
    <property type="entry name" value="METHYL-ACCEPTING CHEMOTAXIS PROTEIN 3"/>
    <property type="match status" value="1"/>
</dbReference>
<feature type="domain" description="HAMP" evidence="8">
    <location>
        <begin position="285"/>
        <end position="331"/>
    </location>
</feature>